<dbReference type="EMBL" id="CP144754">
    <property type="protein sequence ID" value="WVZ95759.1"/>
    <property type="molecule type" value="Genomic_DNA"/>
</dbReference>
<gene>
    <name evidence="1" type="ORF">U9M48_041483</name>
</gene>
<evidence type="ECO:0000313" key="1">
    <source>
        <dbReference type="EMBL" id="WVZ95759.1"/>
    </source>
</evidence>
<name>A0AAQ3UNV3_PASNO</name>
<accession>A0AAQ3UNV3</accession>
<reference evidence="1 2" key="1">
    <citation type="submission" date="2024-02" db="EMBL/GenBank/DDBJ databases">
        <title>High-quality chromosome-scale genome assembly of Pensacola bahiagrass (Paspalum notatum Flugge var. saurae).</title>
        <authorList>
            <person name="Vega J.M."/>
            <person name="Podio M."/>
            <person name="Orjuela J."/>
            <person name="Siena L.A."/>
            <person name="Pessino S.C."/>
            <person name="Combes M.C."/>
            <person name="Mariac C."/>
            <person name="Albertini E."/>
            <person name="Pupilli F."/>
            <person name="Ortiz J.P.A."/>
            <person name="Leblanc O."/>
        </authorList>
    </citation>
    <scope>NUCLEOTIDE SEQUENCE [LARGE SCALE GENOMIC DNA]</scope>
    <source>
        <strain evidence="1">R1</strain>
        <tissue evidence="1">Leaf</tissue>
    </source>
</reference>
<keyword evidence="2" id="KW-1185">Reference proteome</keyword>
<protein>
    <submittedName>
        <fullName evidence="1">Uncharacterized protein</fullName>
    </submittedName>
</protein>
<sequence>MQIIGVHAKTLLRMADSKLLRLRPCSLQCAKLKRRTAELQELRRQHRQIIHLHRLYVNGRGGGDDVRAIIQAATHLVDSYNSSSLFQTICNSRRMERDMAQMRRRVDAACSSLTANICCIIHAPTTSAQTTYYYPDLRS</sequence>
<dbReference type="Proteomes" id="UP001341281">
    <property type="component" value="Chromosome 10"/>
</dbReference>
<dbReference type="AlphaFoldDB" id="A0AAQ3UNV3"/>
<organism evidence="1 2">
    <name type="scientific">Paspalum notatum var. saurae</name>
    <dbReference type="NCBI Taxonomy" id="547442"/>
    <lineage>
        <taxon>Eukaryota</taxon>
        <taxon>Viridiplantae</taxon>
        <taxon>Streptophyta</taxon>
        <taxon>Embryophyta</taxon>
        <taxon>Tracheophyta</taxon>
        <taxon>Spermatophyta</taxon>
        <taxon>Magnoliopsida</taxon>
        <taxon>Liliopsida</taxon>
        <taxon>Poales</taxon>
        <taxon>Poaceae</taxon>
        <taxon>PACMAD clade</taxon>
        <taxon>Panicoideae</taxon>
        <taxon>Andropogonodae</taxon>
        <taxon>Paspaleae</taxon>
        <taxon>Paspalinae</taxon>
        <taxon>Paspalum</taxon>
    </lineage>
</organism>
<evidence type="ECO:0000313" key="2">
    <source>
        <dbReference type="Proteomes" id="UP001341281"/>
    </source>
</evidence>
<proteinExistence type="predicted"/>